<reference evidence="3 4" key="1">
    <citation type="journal article" date="2020" name="Microbiol. Res.">
        <title>Flavobacterium pokkalii sp. nov., a novel plant growth promoting native rhizobacteria isolated from pokkali rice grown in coastal saline affected agricultural regions of southern India, Kerala.</title>
        <authorList>
            <person name="Menon R.R."/>
            <person name="Kumari S."/>
            <person name="Viver T."/>
            <person name="Rameshkumar N."/>
        </authorList>
    </citation>
    <scope>NUCLEOTIDE SEQUENCE [LARGE SCALE GENOMIC DNA]</scope>
    <source>
        <strain evidence="3 4">L1I52</strain>
    </source>
</reference>
<dbReference type="Pfam" id="PF01569">
    <property type="entry name" value="PAP2"/>
    <property type="match status" value="1"/>
</dbReference>
<evidence type="ECO:0000313" key="3">
    <source>
        <dbReference type="EMBL" id="MBD0723683.1"/>
    </source>
</evidence>
<dbReference type="CDD" id="cd01610">
    <property type="entry name" value="PAP2_like"/>
    <property type="match status" value="1"/>
</dbReference>
<proteinExistence type="predicted"/>
<keyword evidence="1" id="KW-0472">Membrane</keyword>
<evidence type="ECO:0000313" key="4">
    <source>
        <dbReference type="Proteomes" id="UP000661715"/>
    </source>
</evidence>
<dbReference type="Gene3D" id="1.20.144.10">
    <property type="entry name" value="Phosphatidic acid phosphatase type 2/haloperoxidase"/>
    <property type="match status" value="1"/>
</dbReference>
<feature type="transmembrane region" description="Helical" evidence="1">
    <location>
        <begin position="82"/>
        <end position="104"/>
    </location>
</feature>
<dbReference type="SMART" id="SM00014">
    <property type="entry name" value="acidPPc"/>
    <property type="match status" value="1"/>
</dbReference>
<evidence type="ECO:0000256" key="1">
    <source>
        <dbReference type="SAM" id="Phobius"/>
    </source>
</evidence>
<name>A0ABR7UNY3_9FLAO</name>
<dbReference type="EMBL" id="NASZ01000001">
    <property type="protein sequence ID" value="MBD0723683.1"/>
    <property type="molecule type" value="Genomic_DNA"/>
</dbReference>
<evidence type="ECO:0000259" key="2">
    <source>
        <dbReference type="SMART" id="SM00014"/>
    </source>
</evidence>
<dbReference type="InterPro" id="IPR000326">
    <property type="entry name" value="PAP2/HPO"/>
</dbReference>
<protein>
    <recommendedName>
        <fullName evidence="2">Phosphatidic acid phosphatase type 2/haloperoxidase domain-containing protein</fullName>
    </recommendedName>
</protein>
<dbReference type="Proteomes" id="UP000661715">
    <property type="component" value="Unassembled WGS sequence"/>
</dbReference>
<organism evidence="3 4">
    <name type="scientific">Flavobacterium pokkalii</name>
    <dbReference type="NCBI Taxonomy" id="1940408"/>
    <lineage>
        <taxon>Bacteria</taxon>
        <taxon>Pseudomonadati</taxon>
        <taxon>Bacteroidota</taxon>
        <taxon>Flavobacteriia</taxon>
        <taxon>Flavobacteriales</taxon>
        <taxon>Flavobacteriaceae</taxon>
        <taxon>Flavobacterium</taxon>
    </lineage>
</organism>
<keyword evidence="1" id="KW-0812">Transmembrane</keyword>
<accession>A0ABR7UNY3</accession>
<sequence>MNSKKRNKRYQHFAIALLFLAPLTLLPKGFIETRYNLFEYPELFSLFRYSTLLGDGWMLLAVLVFILVRLHFYTNRKKLKELYSFIFAAALMSLTVCLLKNIIFHNELRPIACLSLQNVHWDTTQFNIHFNRLHSFPSGHTATFACIGFFLMRFIKKTFHIRLLFIGILFVGFSRMFLFQHFVLDVFIGLYIGLFSVVTADKITALILNKRKNPKTVLVLNNSL</sequence>
<feature type="transmembrane region" description="Helical" evidence="1">
    <location>
        <begin position="133"/>
        <end position="151"/>
    </location>
</feature>
<dbReference type="PANTHER" id="PTHR14969">
    <property type="entry name" value="SPHINGOSINE-1-PHOSPHATE PHOSPHOHYDROLASE"/>
    <property type="match status" value="1"/>
</dbReference>
<dbReference type="RefSeq" id="WP_188219310.1">
    <property type="nucleotide sequence ID" value="NZ_NASZ01000001.1"/>
</dbReference>
<keyword evidence="1" id="KW-1133">Transmembrane helix</keyword>
<feature type="transmembrane region" description="Helical" evidence="1">
    <location>
        <begin position="188"/>
        <end position="208"/>
    </location>
</feature>
<gene>
    <name evidence="3" type="ORF">B6A10_00660</name>
</gene>
<comment type="caution">
    <text evidence="3">The sequence shown here is derived from an EMBL/GenBank/DDBJ whole genome shotgun (WGS) entry which is preliminary data.</text>
</comment>
<feature type="transmembrane region" description="Helical" evidence="1">
    <location>
        <begin position="51"/>
        <end position="70"/>
    </location>
</feature>
<dbReference type="InterPro" id="IPR036938">
    <property type="entry name" value="PAP2/HPO_sf"/>
</dbReference>
<dbReference type="PANTHER" id="PTHR14969:SF13">
    <property type="entry name" value="AT30094P"/>
    <property type="match status" value="1"/>
</dbReference>
<keyword evidence="4" id="KW-1185">Reference proteome</keyword>
<feature type="transmembrane region" description="Helical" evidence="1">
    <location>
        <begin position="163"/>
        <end position="182"/>
    </location>
</feature>
<feature type="domain" description="Phosphatidic acid phosphatase type 2/haloperoxidase" evidence="2">
    <location>
        <begin position="82"/>
        <end position="201"/>
    </location>
</feature>
<dbReference type="SUPFAM" id="SSF48317">
    <property type="entry name" value="Acid phosphatase/Vanadium-dependent haloperoxidase"/>
    <property type="match status" value="1"/>
</dbReference>